<evidence type="ECO:0000313" key="15">
    <source>
        <dbReference type="Proteomes" id="UP001500929"/>
    </source>
</evidence>
<evidence type="ECO:0000256" key="3">
    <source>
        <dbReference type="ARBA" id="ARBA00022741"/>
    </source>
</evidence>
<dbReference type="PROSITE" id="PS00871">
    <property type="entry name" value="CLPAB_2"/>
    <property type="match status" value="1"/>
</dbReference>
<feature type="domain" description="Clp R" evidence="13">
    <location>
        <begin position="42"/>
        <end position="184"/>
    </location>
</feature>
<dbReference type="InterPro" id="IPR036628">
    <property type="entry name" value="Clp_N_dom_sf"/>
</dbReference>
<dbReference type="InterPro" id="IPR050130">
    <property type="entry name" value="ClpA_ClpB"/>
</dbReference>
<comment type="subunit">
    <text evidence="8">Homohexamer. The oligomerization is ATP-dependent.</text>
</comment>
<evidence type="ECO:0000256" key="11">
    <source>
        <dbReference type="SAM" id="MobiDB-lite"/>
    </source>
</evidence>
<evidence type="ECO:0000256" key="10">
    <source>
        <dbReference type="RuleBase" id="RU004432"/>
    </source>
</evidence>
<dbReference type="PROSITE" id="PS51903">
    <property type="entry name" value="CLP_R"/>
    <property type="match status" value="1"/>
</dbReference>
<dbReference type="Pfam" id="PF17871">
    <property type="entry name" value="AAA_lid_9"/>
    <property type="match status" value="1"/>
</dbReference>
<dbReference type="Pfam" id="PF10431">
    <property type="entry name" value="ClpB_D2-small"/>
    <property type="match status" value="1"/>
</dbReference>
<feature type="compositionally biased region" description="Low complexity" evidence="11">
    <location>
        <begin position="183"/>
        <end position="204"/>
    </location>
</feature>
<keyword evidence="3 10" id="KW-0547">Nucleotide-binding</keyword>
<gene>
    <name evidence="14" type="ORF">GCM10009851_10600</name>
</gene>
<dbReference type="GO" id="GO:0006508">
    <property type="term" value="P:proteolysis"/>
    <property type="evidence" value="ECO:0007669"/>
    <property type="project" value="UniProtKB-KW"/>
</dbReference>
<evidence type="ECO:0000256" key="2">
    <source>
        <dbReference type="ARBA" id="ARBA00022737"/>
    </source>
</evidence>
<organism evidence="14 15">
    <name type="scientific">Herbiconiux moechotypicola</name>
    <dbReference type="NCBI Taxonomy" id="637393"/>
    <lineage>
        <taxon>Bacteria</taxon>
        <taxon>Bacillati</taxon>
        <taxon>Actinomycetota</taxon>
        <taxon>Actinomycetes</taxon>
        <taxon>Micrococcales</taxon>
        <taxon>Microbacteriaceae</taxon>
        <taxon>Herbiconiux</taxon>
    </lineage>
</organism>
<dbReference type="InterPro" id="IPR003959">
    <property type="entry name" value="ATPase_AAA_core"/>
</dbReference>
<accession>A0ABN3DDR7</accession>
<dbReference type="Proteomes" id="UP001500929">
    <property type="component" value="Unassembled WGS sequence"/>
</dbReference>
<dbReference type="SMART" id="SM01086">
    <property type="entry name" value="ClpB_D2-small"/>
    <property type="match status" value="1"/>
</dbReference>
<keyword evidence="2 9" id="KW-0677">Repeat</keyword>
<dbReference type="PROSITE" id="PS50151">
    <property type="entry name" value="UVR"/>
    <property type="match status" value="1"/>
</dbReference>
<dbReference type="EMBL" id="BAAAQY010000003">
    <property type="protein sequence ID" value="GAA2228153.1"/>
    <property type="molecule type" value="Genomic_DNA"/>
</dbReference>
<dbReference type="Pfam" id="PF02861">
    <property type="entry name" value="Clp_N"/>
    <property type="match status" value="1"/>
</dbReference>
<dbReference type="PROSITE" id="PS00870">
    <property type="entry name" value="CLPAB_1"/>
    <property type="match status" value="1"/>
</dbReference>
<dbReference type="RefSeq" id="WP_259478571.1">
    <property type="nucleotide sequence ID" value="NZ_BAAAQY010000003.1"/>
</dbReference>
<comment type="caution">
    <text evidence="14">The sequence shown here is derived from an EMBL/GenBank/DDBJ whole genome shotgun (WGS) entry which is preliminary data.</text>
</comment>
<keyword evidence="14" id="KW-0645">Protease</keyword>
<dbReference type="Pfam" id="PF00004">
    <property type="entry name" value="AAA"/>
    <property type="match status" value="1"/>
</dbReference>
<dbReference type="SMART" id="SM00382">
    <property type="entry name" value="AAA"/>
    <property type="match status" value="2"/>
</dbReference>
<dbReference type="SUPFAM" id="SSF52540">
    <property type="entry name" value="P-loop containing nucleoside triphosphate hydrolases"/>
    <property type="match status" value="2"/>
</dbReference>
<dbReference type="InterPro" id="IPR018368">
    <property type="entry name" value="ClpA/B_CS1"/>
</dbReference>
<keyword evidence="15" id="KW-1185">Reference proteome</keyword>
<evidence type="ECO:0000256" key="6">
    <source>
        <dbReference type="ARBA" id="ARBA00023054"/>
    </source>
</evidence>
<dbReference type="InterPro" id="IPR001270">
    <property type="entry name" value="ClpA/B"/>
</dbReference>
<keyword evidence="14" id="KW-0378">Hydrolase</keyword>
<dbReference type="PRINTS" id="PR00300">
    <property type="entry name" value="CLPPROTEASEA"/>
</dbReference>
<dbReference type="PANTHER" id="PTHR11638">
    <property type="entry name" value="ATP-DEPENDENT CLP PROTEASE"/>
    <property type="match status" value="1"/>
</dbReference>
<evidence type="ECO:0000256" key="8">
    <source>
        <dbReference type="ARBA" id="ARBA00026057"/>
    </source>
</evidence>
<dbReference type="CDD" id="cd00009">
    <property type="entry name" value="AAA"/>
    <property type="match status" value="1"/>
</dbReference>
<keyword evidence="7 10" id="KW-0143">Chaperone</keyword>
<dbReference type="InterPro" id="IPR003593">
    <property type="entry name" value="AAA+_ATPase"/>
</dbReference>
<evidence type="ECO:0000313" key="14">
    <source>
        <dbReference type="EMBL" id="GAA2228153.1"/>
    </source>
</evidence>
<dbReference type="InterPro" id="IPR019489">
    <property type="entry name" value="Clp_ATPase_C"/>
</dbReference>
<protein>
    <submittedName>
        <fullName evidence="14">ATP-dependent Clp protease ATP-binding subunit</fullName>
    </submittedName>
</protein>
<evidence type="ECO:0000256" key="7">
    <source>
        <dbReference type="ARBA" id="ARBA00023186"/>
    </source>
</evidence>
<evidence type="ECO:0000259" key="12">
    <source>
        <dbReference type="PROSITE" id="PS50151"/>
    </source>
</evidence>
<dbReference type="Gene3D" id="3.40.50.300">
    <property type="entry name" value="P-loop containing nucleotide triphosphate hydrolases"/>
    <property type="match status" value="2"/>
</dbReference>
<reference evidence="14 15" key="1">
    <citation type="journal article" date="2019" name="Int. J. Syst. Evol. Microbiol.">
        <title>The Global Catalogue of Microorganisms (GCM) 10K type strain sequencing project: providing services to taxonomists for standard genome sequencing and annotation.</title>
        <authorList>
            <consortium name="The Broad Institute Genomics Platform"/>
            <consortium name="The Broad Institute Genome Sequencing Center for Infectious Disease"/>
            <person name="Wu L."/>
            <person name="Ma J."/>
        </authorList>
    </citation>
    <scope>NUCLEOTIDE SEQUENCE [LARGE SCALE GENOMIC DNA]</scope>
    <source>
        <strain evidence="14 15">JCM 16117</strain>
    </source>
</reference>
<evidence type="ECO:0000256" key="1">
    <source>
        <dbReference type="ARBA" id="ARBA00008675"/>
    </source>
</evidence>
<dbReference type="InterPro" id="IPR001943">
    <property type="entry name" value="UVR_dom"/>
</dbReference>
<dbReference type="InterPro" id="IPR027417">
    <property type="entry name" value="P-loop_NTPase"/>
</dbReference>
<keyword evidence="5" id="KW-0346">Stress response</keyword>
<dbReference type="Gene3D" id="1.10.1780.10">
    <property type="entry name" value="Clp, N-terminal domain"/>
    <property type="match status" value="1"/>
</dbReference>
<name>A0ABN3DDR7_9MICO</name>
<dbReference type="InterPro" id="IPR004176">
    <property type="entry name" value="Clp_R_N"/>
</dbReference>
<sequence>MPDNFSPDGTPEETGGNSFDEFLARYLEGEQRAARAGRSIDLSKLISRRTQELLAQSGNFAIEHGHSELDALHILRTIAPQQPAADAIRRVGADPRAIAAAAEQRLPAASTDRVTAPALTQSAQRTLFHAYQVARASGSTYIDPEHLFFALVIAQDSPAGQVLAQAGVTPEALQEGMRQSVETGAPGASTTGAPAAAGAVGEPGASDTPTLDAFGTDLTAQAREGRLDPVIGRLDEIEQTIEILSRRTKNNPVLVGEAGVGKTAIVDGIAQAIVDGEVPEQLRDKRIVSIDLPAMLAGTRFRGDFEERLTKLMDEISAHKDSVIVFIDEIHTVVGAGGNGEGGMDAGNILKPRLARGELHLVGATTLKEYRGIEKDPALERRFQPVTVGEPSLGDAVLILQGLRPAYEEHHGVSYTDAALTAAVELSARYVSDRFLPDKAIDLIDQAGARLRLALGKKAEPVDISALQSDLASLEAAKNAAVTAEHYEEASRIRDEIEDVQHQLAEATSASRRAAVVAAEAARDAVVDEKEIAAVVSRATGIPAGRLGEVDRTRLAVLEQELHDRVIGQDDAVTVVAQAVRRNRTGMGDARRPIGSFLFLGPTGVGKTELAKTLASSLFGDEKAMLRFDMSEFGERHTVSRLVGAPPGYVGYDEAGQLTERVRRNPYSVVLFDEIEKAHPDVFNLLLQVLDDGRLTDGQGRTVDFRNTVVIMTSNLGSEFLASRSGAMGFVAHAEGDTTGFGSEKALRDRVMGKLREAMRPEFLNRIDEIVLFRKLEKAQLRSIVTLMLGATRARLAVRKIELVVTEAATDWIADAGYEPEYGARPLRRVIQRSIDDRIADLLVSGELTDGGTVTLDAADGRLSVTAGASSPTAAETPLAYAA</sequence>
<comment type="similarity">
    <text evidence="1 10">Belongs to the ClpA/ClpB family.</text>
</comment>
<keyword evidence="4 10" id="KW-0067">ATP-binding</keyword>
<dbReference type="Gene3D" id="4.10.860.10">
    <property type="entry name" value="UVR domain"/>
    <property type="match status" value="1"/>
</dbReference>
<evidence type="ECO:0000256" key="9">
    <source>
        <dbReference type="PROSITE-ProRule" id="PRU01251"/>
    </source>
</evidence>
<keyword evidence="6" id="KW-0175">Coiled coil</keyword>
<dbReference type="InterPro" id="IPR041546">
    <property type="entry name" value="ClpA/ClpB_AAA_lid"/>
</dbReference>
<dbReference type="PANTHER" id="PTHR11638:SF18">
    <property type="entry name" value="HEAT SHOCK PROTEIN 104"/>
    <property type="match status" value="1"/>
</dbReference>
<dbReference type="GO" id="GO:0005524">
    <property type="term" value="F:ATP binding"/>
    <property type="evidence" value="ECO:0007669"/>
    <property type="project" value="UniProtKB-KW"/>
</dbReference>
<evidence type="ECO:0000256" key="5">
    <source>
        <dbReference type="ARBA" id="ARBA00023016"/>
    </source>
</evidence>
<dbReference type="CDD" id="cd19499">
    <property type="entry name" value="RecA-like_ClpB_Hsp104-like"/>
    <property type="match status" value="1"/>
</dbReference>
<feature type="region of interest" description="Disordered" evidence="11">
    <location>
        <begin position="182"/>
        <end position="204"/>
    </location>
</feature>
<dbReference type="Gene3D" id="1.10.8.60">
    <property type="match status" value="2"/>
</dbReference>
<dbReference type="GO" id="GO:0008233">
    <property type="term" value="F:peptidase activity"/>
    <property type="evidence" value="ECO:0007669"/>
    <property type="project" value="UniProtKB-KW"/>
</dbReference>
<proteinExistence type="inferred from homology"/>
<dbReference type="InterPro" id="IPR028299">
    <property type="entry name" value="ClpA/B_CS2"/>
</dbReference>
<evidence type="ECO:0000259" key="13">
    <source>
        <dbReference type="PROSITE" id="PS51903"/>
    </source>
</evidence>
<dbReference type="SUPFAM" id="SSF81923">
    <property type="entry name" value="Double Clp-N motif"/>
    <property type="match status" value="1"/>
</dbReference>
<dbReference type="Pfam" id="PF07724">
    <property type="entry name" value="AAA_2"/>
    <property type="match status" value="1"/>
</dbReference>
<feature type="domain" description="UVR" evidence="12">
    <location>
        <begin position="468"/>
        <end position="503"/>
    </location>
</feature>
<evidence type="ECO:0000256" key="4">
    <source>
        <dbReference type="ARBA" id="ARBA00022840"/>
    </source>
</evidence>